<reference evidence="1" key="1">
    <citation type="submission" date="2017-02" db="UniProtKB">
        <authorList>
            <consortium name="WormBaseParasite"/>
        </authorList>
    </citation>
    <scope>IDENTIFICATION</scope>
</reference>
<proteinExistence type="predicted"/>
<organism evidence="1">
    <name type="scientific">Haemonchus placei</name>
    <name type="common">Barber's pole worm</name>
    <dbReference type="NCBI Taxonomy" id="6290"/>
    <lineage>
        <taxon>Eukaryota</taxon>
        <taxon>Metazoa</taxon>
        <taxon>Ecdysozoa</taxon>
        <taxon>Nematoda</taxon>
        <taxon>Chromadorea</taxon>
        <taxon>Rhabditida</taxon>
        <taxon>Rhabditina</taxon>
        <taxon>Rhabditomorpha</taxon>
        <taxon>Strongyloidea</taxon>
        <taxon>Trichostrongylidae</taxon>
        <taxon>Haemonchus</taxon>
    </lineage>
</organism>
<accession>A0A0N4WYW7</accession>
<protein>
    <submittedName>
        <fullName evidence="1">Type VI secretion system tip protein VgrG</fullName>
    </submittedName>
</protein>
<dbReference type="AlphaFoldDB" id="A0A0N4WYW7"/>
<dbReference type="WBParaSite" id="HPLM_0001709401-mRNA-1">
    <property type="protein sequence ID" value="HPLM_0001709401-mRNA-1"/>
    <property type="gene ID" value="HPLM_0001709401"/>
</dbReference>
<sequence>LRDSSDPIAITEHYQLTLPIGSQTNSPLTVRGLDGHDERIQQTAMNHSLISEHLERQRCHFQFRQK</sequence>
<evidence type="ECO:0000313" key="1">
    <source>
        <dbReference type="WBParaSite" id="HPLM_0001709401-mRNA-1"/>
    </source>
</evidence>
<name>A0A0N4WYW7_HAEPC</name>